<comment type="caution">
    <text evidence="1">The sequence shown here is derived from an EMBL/GenBank/DDBJ whole genome shotgun (WGS) entry which is preliminary data.</text>
</comment>
<name>A0A645HQU3_9ZZZZ</name>
<dbReference type="AlphaFoldDB" id="A0A645HQU3"/>
<reference evidence="1" key="1">
    <citation type="submission" date="2019-08" db="EMBL/GenBank/DDBJ databases">
        <authorList>
            <person name="Kucharzyk K."/>
            <person name="Murdoch R.W."/>
            <person name="Higgins S."/>
            <person name="Loffler F."/>
        </authorList>
    </citation>
    <scope>NUCLEOTIDE SEQUENCE</scope>
</reference>
<evidence type="ECO:0000313" key="1">
    <source>
        <dbReference type="EMBL" id="MPN41337.1"/>
    </source>
</evidence>
<proteinExistence type="predicted"/>
<sequence>MDVSFNFYLGYKFYPNEGTQSVGLFLHVYKGLNPYGQLRNYPSYPFFGLSITYEP</sequence>
<gene>
    <name evidence="1" type="ORF">SDC9_188880</name>
</gene>
<accession>A0A645HQU3</accession>
<dbReference type="EMBL" id="VSSQ01098314">
    <property type="protein sequence ID" value="MPN41337.1"/>
    <property type="molecule type" value="Genomic_DNA"/>
</dbReference>
<protein>
    <submittedName>
        <fullName evidence="1">Uncharacterized protein</fullName>
    </submittedName>
</protein>
<organism evidence="1">
    <name type="scientific">bioreactor metagenome</name>
    <dbReference type="NCBI Taxonomy" id="1076179"/>
    <lineage>
        <taxon>unclassified sequences</taxon>
        <taxon>metagenomes</taxon>
        <taxon>ecological metagenomes</taxon>
    </lineage>
</organism>